<dbReference type="InParanoid" id="A0A3Q7IYR4"/>
<dbReference type="Proteomes" id="UP000004994">
    <property type="component" value="Chromosome 9"/>
</dbReference>
<accession>A0A3Q7IYR4</accession>
<dbReference type="AlphaFoldDB" id="A0A3Q7IYR4"/>
<dbReference type="PANTHER" id="PTHR11439:SF463">
    <property type="entry name" value="REVERSE TRANSCRIPTASE TY1_COPIA-TYPE DOMAIN-CONTAINING PROTEIN"/>
    <property type="match status" value="1"/>
</dbReference>
<evidence type="ECO:0000313" key="2">
    <source>
        <dbReference type="Proteomes" id="UP000004994"/>
    </source>
</evidence>
<dbReference type="STRING" id="4081.A0A3Q7IYR4"/>
<name>A0A3Q7IYR4_SOLLC</name>
<organism evidence="1">
    <name type="scientific">Solanum lycopersicum</name>
    <name type="common">Tomato</name>
    <name type="synonym">Lycopersicon esculentum</name>
    <dbReference type="NCBI Taxonomy" id="4081"/>
    <lineage>
        <taxon>Eukaryota</taxon>
        <taxon>Viridiplantae</taxon>
        <taxon>Streptophyta</taxon>
        <taxon>Embryophyta</taxon>
        <taxon>Tracheophyta</taxon>
        <taxon>Spermatophyta</taxon>
        <taxon>Magnoliopsida</taxon>
        <taxon>eudicotyledons</taxon>
        <taxon>Gunneridae</taxon>
        <taxon>Pentapetalae</taxon>
        <taxon>asterids</taxon>
        <taxon>lamiids</taxon>
        <taxon>Solanales</taxon>
        <taxon>Solanaceae</taxon>
        <taxon>Solanoideae</taxon>
        <taxon>Solaneae</taxon>
        <taxon>Solanum</taxon>
        <taxon>Solanum subgen. Lycopersicon</taxon>
    </lineage>
</organism>
<reference evidence="1" key="1">
    <citation type="journal article" date="2012" name="Nature">
        <title>The tomato genome sequence provides insights into fleshy fruit evolution.</title>
        <authorList>
            <consortium name="Tomato Genome Consortium"/>
        </authorList>
    </citation>
    <scope>NUCLEOTIDE SEQUENCE [LARGE SCALE GENOMIC DNA]</scope>
    <source>
        <strain evidence="1">cv. Heinz 1706</strain>
    </source>
</reference>
<dbReference type="PANTHER" id="PTHR11439">
    <property type="entry name" value="GAG-POL-RELATED RETROTRANSPOSON"/>
    <property type="match status" value="1"/>
</dbReference>
<sequence length="131" mass="14986">MVFHLTMLLNRVKSGVSYSVNKLSQFMYAPSQAHWKTVKHLLRYFKDTAYYGFRIAPSTNLDLSVYSDADWAGNVTDRSSTTGYLVGHQKNNIPLLSHLLKQSIRLLLVPLMRPLGFSFHHQMDSLIESVI</sequence>
<dbReference type="Gramene" id="Solyc09g059736.1.1">
    <property type="protein sequence ID" value="Solyc09g059736.1.1"/>
    <property type="gene ID" value="Solyc09g059736.1"/>
</dbReference>
<reference evidence="1" key="2">
    <citation type="submission" date="2019-01" db="UniProtKB">
        <authorList>
            <consortium name="EnsemblPlants"/>
        </authorList>
    </citation>
    <scope>IDENTIFICATION</scope>
    <source>
        <strain evidence="1">cv. Heinz 1706</strain>
    </source>
</reference>
<protein>
    <recommendedName>
        <fullName evidence="3">Reverse transcriptase Ty1/copia-type domain-containing protein</fullName>
    </recommendedName>
</protein>
<dbReference type="EnsemblPlants" id="Solyc09g059736.1.1">
    <property type="protein sequence ID" value="Solyc09g059736.1.1"/>
    <property type="gene ID" value="Solyc09g059736.1"/>
</dbReference>
<evidence type="ECO:0000313" key="1">
    <source>
        <dbReference type="EnsemblPlants" id="Solyc09g059736.1.1"/>
    </source>
</evidence>
<proteinExistence type="predicted"/>
<keyword evidence="2" id="KW-1185">Reference proteome</keyword>
<evidence type="ECO:0008006" key="3">
    <source>
        <dbReference type="Google" id="ProtNLM"/>
    </source>
</evidence>